<dbReference type="NCBIfam" id="NF008866">
    <property type="entry name" value="PRK11899.1"/>
    <property type="match status" value="1"/>
</dbReference>
<dbReference type="CDD" id="cd13631">
    <property type="entry name" value="PBP2_Ct-PDT_like"/>
    <property type="match status" value="1"/>
</dbReference>
<evidence type="ECO:0000256" key="8">
    <source>
        <dbReference type="PIRSR" id="PIRSR001500-2"/>
    </source>
</evidence>
<sequence length="302" mass="32102">MHSYPAPAMALVARMVEAAEAEPARAVAFQGAPGCNSHRAALEFDPACLPLPCFAFEDALDAVKEGRAARAIIPIENSQHGRVADIHFLLPESGLSIIGEHFMGIHHALMGLAGPDGAVGSIAAAYSHPQALGQSRHFLRQRGIVPLSYADTAGAAAFVAEQGDVSAAAIAPRLAAELYGLDVVEDNVEDSPDNTTRFVVLSQEPLDPFVLQGEQAMTTFVFEVLNIPAALYKALGGFATNGVNMTKLESYQQGASFAATTFFADIEGAPGDPRIDRALQELAFHCKYVRPLGTYKQARKRG</sequence>
<comment type="pathway">
    <text evidence="1">Amino-acid biosynthesis; L-phenylalanine biosynthesis; phenylpyruvate from prephenate: step 1/1.</text>
</comment>
<reference evidence="11" key="1">
    <citation type="journal article" date="2014" name="Int. J. Syst. Evol. Microbiol.">
        <title>Complete genome sequence of Corynebacterium casei LMG S-19264T (=DSM 44701T), isolated from a smear-ripened cheese.</title>
        <authorList>
            <consortium name="US DOE Joint Genome Institute (JGI-PGF)"/>
            <person name="Walter F."/>
            <person name="Albersmeier A."/>
            <person name="Kalinowski J."/>
            <person name="Ruckert C."/>
        </authorList>
    </citation>
    <scope>NUCLEOTIDE SEQUENCE</scope>
    <source>
        <strain evidence="11">KCTC 32255</strain>
    </source>
</reference>
<dbReference type="PANTHER" id="PTHR21022">
    <property type="entry name" value="PREPHENATE DEHYDRATASE P PROTEIN"/>
    <property type="match status" value="1"/>
</dbReference>
<dbReference type="Gene3D" id="3.40.190.10">
    <property type="entry name" value="Periplasmic binding protein-like II"/>
    <property type="match status" value="2"/>
</dbReference>
<evidence type="ECO:0000256" key="2">
    <source>
        <dbReference type="ARBA" id="ARBA00013147"/>
    </source>
</evidence>
<dbReference type="SUPFAM" id="SSF55021">
    <property type="entry name" value="ACT-like"/>
    <property type="match status" value="1"/>
</dbReference>
<dbReference type="EC" id="4.2.1.51" evidence="2"/>
<comment type="caution">
    <text evidence="11">The sequence shown here is derived from an EMBL/GenBank/DDBJ whole genome shotgun (WGS) entry which is preliminary data.</text>
</comment>
<dbReference type="Gene3D" id="3.30.70.260">
    <property type="match status" value="1"/>
</dbReference>
<evidence type="ECO:0000313" key="11">
    <source>
        <dbReference type="EMBL" id="GGY91229.1"/>
    </source>
</evidence>
<feature type="domain" description="Prephenate dehydratase" evidence="9">
    <location>
        <begin position="26"/>
        <end position="203"/>
    </location>
</feature>
<dbReference type="PROSITE" id="PS51671">
    <property type="entry name" value="ACT"/>
    <property type="match status" value="1"/>
</dbReference>
<name>A0A918P963_9SPHN</name>
<feature type="domain" description="ACT" evidence="10">
    <location>
        <begin position="219"/>
        <end position="296"/>
    </location>
</feature>
<evidence type="ECO:0000256" key="1">
    <source>
        <dbReference type="ARBA" id="ARBA00004741"/>
    </source>
</evidence>
<accession>A0A918P963</accession>
<dbReference type="EMBL" id="BMZA01000001">
    <property type="protein sequence ID" value="GGY91229.1"/>
    <property type="molecule type" value="Genomic_DNA"/>
</dbReference>
<dbReference type="InterPro" id="IPR001086">
    <property type="entry name" value="Preph_deHydtase"/>
</dbReference>
<comment type="catalytic activity">
    <reaction evidence="7">
        <text>prephenate + H(+) = 3-phenylpyruvate + CO2 + H2O</text>
        <dbReference type="Rhea" id="RHEA:21648"/>
        <dbReference type="ChEBI" id="CHEBI:15377"/>
        <dbReference type="ChEBI" id="CHEBI:15378"/>
        <dbReference type="ChEBI" id="CHEBI:16526"/>
        <dbReference type="ChEBI" id="CHEBI:18005"/>
        <dbReference type="ChEBI" id="CHEBI:29934"/>
        <dbReference type="EC" id="4.2.1.51"/>
    </reaction>
</comment>
<keyword evidence="12" id="KW-1185">Reference proteome</keyword>
<evidence type="ECO:0000313" key="12">
    <source>
        <dbReference type="Proteomes" id="UP000648075"/>
    </source>
</evidence>
<evidence type="ECO:0000256" key="4">
    <source>
        <dbReference type="ARBA" id="ARBA00023141"/>
    </source>
</evidence>
<dbReference type="GO" id="GO:0009094">
    <property type="term" value="P:L-phenylalanine biosynthetic process"/>
    <property type="evidence" value="ECO:0007669"/>
    <property type="project" value="UniProtKB-KW"/>
</dbReference>
<dbReference type="InterPro" id="IPR008242">
    <property type="entry name" value="Chor_mutase/pphenate_deHydtase"/>
</dbReference>
<keyword evidence="6" id="KW-0456">Lyase</keyword>
<keyword evidence="5" id="KW-0584">Phenylalanine biosynthesis</keyword>
<evidence type="ECO:0000259" key="10">
    <source>
        <dbReference type="PROSITE" id="PS51671"/>
    </source>
</evidence>
<dbReference type="GO" id="GO:0005737">
    <property type="term" value="C:cytoplasm"/>
    <property type="evidence" value="ECO:0007669"/>
    <property type="project" value="TreeGrafter"/>
</dbReference>
<reference evidence="11" key="2">
    <citation type="submission" date="2020-09" db="EMBL/GenBank/DDBJ databases">
        <authorList>
            <person name="Sun Q."/>
            <person name="Kim S."/>
        </authorList>
    </citation>
    <scope>NUCLEOTIDE SEQUENCE</scope>
    <source>
        <strain evidence="11">KCTC 32255</strain>
    </source>
</reference>
<organism evidence="11 12">
    <name type="scientific">Novosphingobium colocasiae</name>
    <dbReference type="NCBI Taxonomy" id="1256513"/>
    <lineage>
        <taxon>Bacteria</taxon>
        <taxon>Pseudomonadati</taxon>
        <taxon>Pseudomonadota</taxon>
        <taxon>Alphaproteobacteria</taxon>
        <taxon>Sphingomonadales</taxon>
        <taxon>Sphingomonadaceae</taxon>
        <taxon>Novosphingobium</taxon>
    </lineage>
</organism>
<dbReference type="InterPro" id="IPR002912">
    <property type="entry name" value="ACT_dom"/>
</dbReference>
<keyword evidence="3" id="KW-0028">Amino-acid biosynthesis</keyword>
<dbReference type="PROSITE" id="PS00857">
    <property type="entry name" value="PREPHENATE_DEHYDR_1"/>
    <property type="match status" value="1"/>
</dbReference>
<dbReference type="SUPFAM" id="SSF53850">
    <property type="entry name" value="Periplasmic binding protein-like II"/>
    <property type="match status" value="1"/>
</dbReference>
<dbReference type="CDD" id="cd04905">
    <property type="entry name" value="ACT_CM-PDT"/>
    <property type="match status" value="1"/>
</dbReference>
<dbReference type="Pfam" id="PF00800">
    <property type="entry name" value="PDT"/>
    <property type="match status" value="1"/>
</dbReference>
<feature type="site" description="Essential for prephenate dehydratase activity" evidence="8">
    <location>
        <position position="196"/>
    </location>
</feature>
<evidence type="ECO:0000256" key="7">
    <source>
        <dbReference type="ARBA" id="ARBA00047848"/>
    </source>
</evidence>
<dbReference type="InterPro" id="IPR018528">
    <property type="entry name" value="Preph_deHydtase_CS"/>
</dbReference>
<protein>
    <recommendedName>
        <fullName evidence="2">prephenate dehydratase</fullName>
        <ecNumber evidence="2">4.2.1.51</ecNumber>
    </recommendedName>
</protein>
<gene>
    <name evidence="11" type="primary">pheA</name>
    <name evidence="11" type="ORF">GCM10011614_02380</name>
</gene>
<dbReference type="AlphaFoldDB" id="A0A918P963"/>
<evidence type="ECO:0000256" key="5">
    <source>
        <dbReference type="ARBA" id="ARBA00023222"/>
    </source>
</evidence>
<dbReference type="Proteomes" id="UP000648075">
    <property type="component" value="Unassembled WGS sequence"/>
</dbReference>
<keyword evidence="4" id="KW-0057">Aromatic amino acid biosynthesis</keyword>
<dbReference type="PIRSF" id="PIRSF001500">
    <property type="entry name" value="Chor_mut_pdt_Ppr"/>
    <property type="match status" value="1"/>
</dbReference>
<evidence type="ECO:0000256" key="3">
    <source>
        <dbReference type="ARBA" id="ARBA00022605"/>
    </source>
</evidence>
<proteinExistence type="predicted"/>
<dbReference type="PANTHER" id="PTHR21022:SF19">
    <property type="entry name" value="PREPHENATE DEHYDRATASE-RELATED"/>
    <property type="match status" value="1"/>
</dbReference>
<dbReference type="PROSITE" id="PS51171">
    <property type="entry name" value="PREPHENATE_DEHYDR_3"/>
    <property type="match status" value="1"/>
</dbReference>
<dbReference type="RefSeq" id="WP_189619262.1">
    <property type="nucleotide sequence ID" value="NZ_BMZA01000001.1"/>
</dbReference>
<evidence type="ECO:0000259" key="9">
    <source>
        <dbReference type="PROSITE" id="PS51171"/>
    </source>
</evidence>
<dbReference type="GO" id="GO:0004664">
    <property type="term" value="F:prephenate dehydratase activity"/>
    <property type="evidence" value="ECO:0007669"/>
    <property type="project" value="UniProtKB-EC"/>
</dbReference>
<evidence type="ECO:0000256" key="6">
    <source>
        <dbReference type="ARBA" id="ARBA00023239"/>
    </source>
</evidence>
<dbReference type="InterPro" id="IPR045865">
    <property type="entry name" value="ACT-like_dom_sf"/>
</dbReference>